<keyword evidence="9" id="KW-1185">Reference proteome</keyword>
<dbReference type="PANTHER" id="PTHR31190:SF155">
    <property type="entry name" value="AP2_ERF DOMAIN-CONTAINING PROTEIN"/>
    <property type="match status" value="1"/>
</dbReference>
<dbReference type="SMART" id="SM00380">
    <property type="entry name" value="AP2"/>
    <property type="match status" value="1"/>
</dbReference>
<evidence type="ECO:0000256" key="2">
    <source>
        <dbReference type="ARBA" id="ARBA00023015"/>
    </source>
</evidence>
<dbReference type="InterPro" id="IPR001471">
    <property type="entry name" value="AP2/ERF_dom"/>
</dbReference>
<organism evidence="8 9">
    <name type="scientific">Urochloa decumbens</name>
    <dbReference type="NCBI Taxonomy" id="240449"/>
    <lineage>
        <taxon>Eukaryota</taxon>
        <taxon>Viridiplantae</taxon>
        <taxon>Streptophyta</taxon>
        <taxon>Embryophyta</taxon>
        <taxon>Tracheophyta</taxon>
        <taxon>Spermatophyta</taxon>
        <taxon>Magnoliopsida</taxon>
        <taxon>Liliopsida</taxon>
        <taxon>Poales</taxon>
        <taxon>Poaceae</taxon>
        <taxon>PACMAD clade</taxon>
        <taxon>Panicoideae</taxon>
        <taxon>Panicodae</taxon>
        <taxon>Paniceae</taxon>
        <taxon>Melinidinae</taxon>
        <taxon>Urochloa</taxon>
    </lineage>
</organism>
<dbReference type="Gene3D" id="3.30.730.10">
    <property type="entry name" value="AP2/ERF domain"/>
    <property type="match status" value="1"/>
</dbReference>
<evidence type="ECO:0000256" key="5">
    <source>
        <dbReference type="ARBA" id="ARBA00023242"/>
    </source>
</evidence>
<evidence type="ECO:0000256" key="6">
    <source>
        <dbReference type="SAM" id="MobiDB-lite"/>
    </source>
</evidence>
<reference evidence="8" key="1">
    <citation type="submission" date="2024-10" db="EMBL/GenBank/DDBJ databases">
        <authorList>
            <person name="Ryan C."/>
        </authorList>
    </citation>
    <scope>NUCLEOTIDE SEQUENCE [LARGE SCALE GENOMIC DNA]</scope>
</reference>
<dbReference type="AlphaFoldDB" id="A0ABC8XMD2"/>
<dbReference type="SUPFAM" id="SSF54171">
    <property type="entry name" value="DNA-binding domain"/>
    <property type="match status" value="1"/>
</dbReference>
<proteinExistence type="predicted"/>
<dbReference type="GO" id="GO:0005634">
    <property type="term" value="C:nucleus"/>
    <property type="evidence" value="ECO:0007669"/>
    <property type="project" value="UniProtKB-SubCell"/>
</dbReference>
<protein>
    <recommendedName>
        <fullName evidence="7">AP2/ERF domain-containing protein</fullName>
    </recommendedName>
</protein>
<gene>
    <name evidence="8" type="ORF">URODEC1_LOCUS25799</name>
</gene>
<dbReference type="PRINTS" id="PR00367">
    <property type="entry name" value="ETHRSPELEMNT"/>
</dbReference>
<dbReference type="Proteomes" id="UP001497457">
    <property type="component" value="Chromosome 15b"/>
</dbReference>
<accession>A0ABC8XMD2</accession>
<name>A0ABC8XMD2_9POAL</name>
<keyword evidence="2" id="KW-0805">Transcription regulation</keyword>
<sequence length="312" mass="32486">MCGGAILAELIPTAPASGGGKGRNRKRALAPAATAKADDFEAAFREFDSGSDSDEEAVPATTERKAFAARRGGGRRPSQYHGVRRRPWGKWAAEVRDPVRGVRVWLGTFATAEAAARAYDAAARDLRGAAAKLNFPTPSPASKRRAAGADASKSAAVPYVDLVGDGDDVLSALAAAPIKSEAEAEASDAVSGDSSSCTSALPDFSWQGMSAADDAAARPAADFSHVELGGPSKRARTEPHEHEAEVAPLAAASEESSDMLFDDAFMFGGDQFSFFDGGAYESLDGLFGGDAVQSNSSQSVGLWSFDDTVCYY</sequence>
<dbReference type="InterPro" id="IPR044808">
    <property type="entry name" value="ERF_plant"/>
</dbReference>
<dbReference type="InterPro" id="IPR016177">
    <property type="entry name" value="DNA-bd_dom_sf"/>
</dbReference>
<dbReference type="PANTHER" id="PTHR31190">
    <property type="entry name" value="DNA-BINDING DOMAIN"/>
    <property type="match status" value="1"/>
</dbReference>
<dbReference type="Pfam" id="PF00847">
    <property type="entry name" value="AP2"/>
    <property type="match status" value="1"/>
</dbReference>
<evidence type="ECO:0000256" key="3">
    <source>
        <dbReference type="ARBA" id="ARBA00023125"/>
    </source>
</evidence>
<dbReference type="GO" id="GO:0003677">
    <property type="term" value="F:DNA binding"/>
    <property type="evidence" value="ECO:0007669"/>
    <property type="project" value="UniProtKB-KW"/>
</dbReference>
<keyword evidence="4" id="KW-0804">Transcription</keyword>
<evidence type="ECO:0000256" key="1">
    <source>
        <dbReference type="ARBA" id="ARBA00004123"/>
    </source>
</evidence>
<evidence type="ECO:0000313" key="9">
    <source>
        <dbReference type="Proteomes" id="UP001497457"/>
    </source>
</evidence>
<evidence type="ECO:0000259" key="7">
    <source>
        <dbReference type="PROSITE" id="PS51032"/>
    </source>
</evidence>
<dbReference type="PROSITE" id="PS51032">
    <property type="entry name" value="AP2_ERF"/>
    <property type="match status" value="1"/>
</dbReference>
<evidence type="ECO:0000256" key="4">
    <source>
        <dbReference type="ARBA" id="ARBA00023163"/>
    </source>
</evidence>
<evidence type="ECO:0000313" key="8">
    <source>
        <dbReference type="EMBL" id="CAL4929420.1"/>
    </source>
</evidence>
<dbReference type="FunFam" id="3.30.730.10:FF:000001">
    <property type="entry name" value="Ethylene-responsive transcription factor 2"/>
    <property type="match status" value="1"/>
</dbReference>
<dbReference type="CDD" id="cd00018">
    <property type="entry name" value="AP2"/>
    <property type="match status" value="1"/>
</dbReference>
<feature type="domain" description="AP2/ERF" evidence="7">
    <location>
        <begin position="79"/>
        <end position="136"/>
    </location>
</feature>
<dbReference type="EMBL" id="OZ075125">
    <property type="protein sequence ID" value="CAL4929420.1"/>
    <property type="molecule type" value="Genomic_DNA"/>
</dbReference>
<keyword evidence="5" id="KW-0539">Nucleus</keyword>
<feature type="region of interest" description="Disordered" evidence="6">
    <location>
        <begin position="13"/>
        <end position="32"/>
    </location>
</feature>
<dbReference type="InterPro" id="IPR036955">
    <property type="entry name" value="AP2/ERF_dom_sf"/>
</dbReference>
<keyword evidence="3" id="KW-0238">DNA-binding</keyword>
<comment type="subcellular location">
    <subcellularLocation>
        <location evidence="1">Nucleus</location>
    </subcellularLocation>
</comment>